<dbReference type="EMBL" id="MCGO01000001">
    <property type="protein sequence ID" value="ORY53410.1"/>
    <property type="molecule type" value="Genomic_DNA"/>
</dbReference>
<proteinExistence type="predicted"/>
<keyword evidence="3" id="KW-1185">Reference proteome</keyword>
<reference evidence="2 3" key="1">
    <citation type="submission" date="2016-07" db="EMBL/GenBank/DDBJ databases">
        <title>Pervasive Adenine N6-methylation of Active Genes in Fungi.</title>
        <authorList>
            <consortium name="DOE Joint Genome Institute"/>
            <person name="Mondo S.J."/>
            <person name="Dannebaum R.O."/>
            <person name="Kuo R.C."/>
            <person name="Labutti K."/>
            <person name="Haridas S."/>
            <person name="Kuo A."/>
            <person name="Salamov A."/>
            <person name="Ahrendt S.R."/>
            <person name="Lipzen A."/>
            <person name="Sullivan W."/>
            <person name="Andreopoulos W.B."/>
            <person name="Clum A."/>
            <person name="Lindquist E."/>
            <person name="Daum C."/>
            <person name="Ramamoorthy G.K."/>
            <person name="Gryganskyi A."/>
            <person name="Culley D."/>
            <person name="Magnuson J.K."/>
            <person name="James T.Y."/>
            <person name="O'Malley M.A."/>
            <person name="Stajich J.E."/>
            <person name="Spatafora J.W."/>
            <person name="Visel A."/>
            <person name="Grigoriev I.V."/>
        </authorList>
    </citation>
    <scope>NUCLEOTIDE SEQUENCE [LARGE SCALE GENOMIC DNA]</scope>
    <source>
        <strain evidence="2 3">JEL800</strain>
    </source>
</reference>
<dbReference type="Proteomes" id="UP000193642">
    <property type="component" value="Unassembled WGS sequence"/>
</dbReference>
<sequence>MDSHQITVITLSKKKFFVIIISSIIVVIDAIDATSNLQERPIILNSHMFFARGKLKV</sequence>
<comment type="caution">
    <text evidence="2">The sequence shown here is derived from an EMBL/GenBank/DDBJ whole genome shotgun (WGS) entry which is preliminary data.</text>
</comment>
<feature type="transmembrane region" description="Helical" evidence="1">
    <location>
        <begin position="16"/>
        <end position="34"/>
    </location>
</feature>
<dbReference type="AlphaFoldDB" id="A0A1Y2D2C9"/>
<protein>
    <submittedName>
        <fullName evidence="2">Uncharacterized protein</fullName>
    </submittedName>
</protein>
<evidence type="ECO:0000313" key="2">
    <source>
        <dbReference type="EMBL" id="ORY53410.1"/>
    </source>
</evidence>
<keyword evidence="1" id="KW-0472">Membrane</keyword>
<organism evidence="2 3">
    <name type="scientific">Rhizoclosmatium globosum</name>
    <dbReference type="NCBI Taxonomy" id="329046"/>
    <lineage>
        <taxon>Eukaryota</taxon>
        <taxon>Fungi</taxon>
        <taxon>Fungi incertae sedis</taxon>
        <taxon>Chytridiomycota</taxon>
        <taxon>Chytridiomycota incertae sedis</taxon>
        <taxon>Chytridiomycetes</taxon>
        <taxon>Chytridiales</taxon>
        <taxon>Chytriomycetaceae</taxon>
        <taxon>Rhizoclosmatium</taxon>
    </lineage>
</organism>
<evidence type="ECO:0000313" key="3">
    <source>
        <dbReference type="Proteomes" id="UP000193642"/>
    </source>
</evidence>
<keyword evidence="1" id="KW-0812">Transmembrane</keyword>
<keyword evidence="1" id="KW-1133">Transmembrane helix</keyword>
<accession>A0A1Y2D2C9</accession>
<name>A0A1Y2D2C9_9FUNG</name>
<gene>
    <name evidence="2" type="ORF">BCR33DRAFT_57</name>
</gene>
<evidence type="ECO:0000256" key="1">
    <source>
        <dbReference type="SAM" id="Phobius"/>
    </source>
</evidence>